<evidence type="ECO:0008006" key="5">
    <source>
        <dbReference type="Google" id="ProtNLM"/>
    </source>
</evidence>
<dbReference type="AlphaFoldDB" id="A0AAU9IJB3"/>
<evidence type="ECO:0000256" key="1">
    <source>
        <dbReference type="ARBA" id="ARBA00009885"/>
    </source>
</evidence>
<dbReference type="GO" id="GO:0005634">
    <property type="term" value="C:nucleus"/>
    <property type="evidence" value="ECO:0007669"/>
    <property type="project" value="TreeGrafter"/>
</dbReference>
<dbReference type="GO" id="GO:0006274">
    <property type="term" value="P:DNA replication termination"/>
    <property type="evidence" value="ECO:0007669"/>
    <property type="project" value="TreeGrafter"/>
</dbReference>
<protein>
    <recommendedName>
        <fullName evidence="5">Replication termination factor 2</fullName>
    </recommendedName>
</protein>
<evidence type="ECO:0000313" key="4">
    <source>
        <dbReference type="Proteomes" id="UP001162131"/>
    </source>
</evidence>
<proteinExistence type="inferred from homology"/>
<dbReference type="PANTHER" id="PTHR12775">
    <property type="entry name" value="PROTEIN C20ORF43 HOMOLOG"/>
    <property type="match status" value="1"/>
</dbReference>
<feature type="region of interest" description="Disordered" evidence="2">
    <location>
        <begin position="150"/>
        <end position="181"/>
    </location>
</feature>
<evidence type="ECO:0000256" key="2">
    <source>
        <dbReference type="SAM" id="MobiDB-lite"/>
    </source>
</evidence>
<dbReference type="InterPro" id="IPR006735">
    <property type="entry name" value="Rtf2"/>
</dbReference>
<evidence type="ECO:0000313" key="3">
    <source>
        <dbReference type="EMBL" id="CAG9313588.1"/>
    </source>
</evidence>
<keyword evidence="4" id="KW-1185">Reference proteome</keyword>
<sequence length="224" mass="24724">MGNDGGSIAKRSDLAKDKKRPLKIDKAALRAARARLCALTQEPLAPPIVACKLGFLFNKPNLLIALSQKSLPKSLQHISKLKDIKDANIAQAPDSDRFICPISGLELNGSNRFIINWNCGCVMSEASLKEIPSKNCLVCGEPIAETISLNQSEEEQRSKRKSLVKSKNNSKDAGQPIKKAKLAEEDPIMTAHLKNMENEVYKSLFVNDNVDETFTCRHLRAGLR</sequence>
<dbReference type="InterPro" id="IPR027799">
    <property type="entry name" value="Rtf2_RING-finger"/>
</dbReference>
<organism evidence="3 4">
    <name type="scientific">Blepharisma stoltei</name>
    <dbReference type="NCBI Taxonomy" id="1481888"/>
    <lineage>
        <taxon>Eukaryota</taxon>
        <taxon>Sar</taxon>
        <taxon>Alveolata</taxon>
        <taxon>Ciliophora</taxon>
        <taxon>Postciliodesmatophora</taxon>
        <taxon>Heterotrichea</taxon>
        <taxon>Heterotrichida</taxon>
        <taxon>Blepharismidae</taxon>
        <taxon>Blepharisma</taxon>
    </lineage>
</organism>
<accession>A0AAU9IJB3</accession>
<dbReference type="PANTHER" id="PTHR12775:SF0">
    <property type="entry name" value="REPLICATION TERMINATION FACTOR 2"/>
    <property type="match status" value="1"/>
</dbReference>
<gene>
    <name evidence="3" type="ORF">BSTOLATCC_MIC9402</name>
</gene>
<comment type="similarity">
    <text evidence="1">Belongs to the rtf2 family.</text>
</comment>
<dbReference type="Proteomes" id="UP001162131">
    <property type="component" value="Unassembled WGS sequence"/>
</dbReference>
<dbReference type="CDD" id="cd16653">
    <property type="entry name" value="RING-like_Rtf2"/>
    <property type="match status" value="1"/>
</dbReference>
<dbReference type="EMBL" id="CAJZBQ010000011">
    <property type="protein sequence ID" value="CAG9313588.1"/>
    <property type="molecule type" value="Genomic_DNA"/>
</dbReference>
<name>A0AAU9IJB3_9CILI</name>
<comment type="caution">
    <text evidence="3">The sequence shown here is derived from an EMBL/GenBank/DDBJ whole genome shotgun (WGS) entry which is preliminary data.</text>
</comment>
<reference evidence="3" key="1">
    <citation type="submission" date="2021-09" db="EMBL/GenBank/DDBJ databases">
        <authorList>
            <consortium name="AG Swart"/>
            <person name="Singh M."/>
            <person name="Singh A."/>
            <person name="Seah K."/>
            <person name="Emmerich C."/>
        </authorList>
    </citation>
    <scope>NUCLEOTIDE SEQUENCE</scope>
    <source>
        <strain evidence="3">ATCC30299</strain>
    </source>
</reference>
<dbReference type="Pfam" id="PF04641">
    <property type="entry name" value="Rtf2"/>
    <property type="match status" value="1"/>
</dbReference>